<dbReference type="InterPro" id="IPR010982">
    <property type="entry name" value="Lambda_DNA-bd_dom_sf"/>
</dbReference>
<evidence type="ECO:0000313" key="8">
    <source>
        <dbReference type="Proteomes" id="UP000480246"/>
    </source>
</evidence>
<evidence type="ECO:0000256" key="5">
    <source>
        <dbReference type="ARBA" id="ARBA00023163"/>
    </source>
</evidence>
<dbReference type="Gene3D" id="1.10.260.40">
    <property type="entry name" value="lambda repressor-like DNA-binding domains"/>
    <property type="match status" value="1"/>
</dbReference>
<dbReference type="PROSITE" id="PS50932">
    <property type="entry name" value="HTH_LACI_2"/>
    <property type="match status" value="1"/>
</dbReference>
<dbReference type="InterPro" id="IPR028082">
    <property type="entry name" value="Peripla_BP_I"/>
</dbReference>
<dbReference type="Pfam" id="PF00356">
    <property type="entry name" value="LacI"/>
    <property type="match status" value="1"/>
</dbReference>
<gene>
    <name evidence="7" type="ORF">F9U64_14235</name>
</gene>
<dbReference type="InterPro" id="IPR000843">
    <property type="entry name" value="HTH_LacI"/>
</dbReference>
<sequence length="339" mass="37598">MVTIYDIAKKANVSAMTVSRVINNSGKIKETTRKKVEQAIKDLSYVPNSAARSLISNQTKTLGLLLPDISNPFFAKLARGAEDKALELGYRVLLCNTDEDAAKEMNYIDMVLSARVDGVLIAPTCDQSLEQIDRLSDHGIPVVLIDRTIEGFQGDYVLGDSYEGSRKLMEHLISLGHHNIAFINGPSNVSTARERLRGYLETLKLNALPIYEHYISEIDFKNVQSGATKKIIEQLLCLEPSKKPSAIFAANNFIAISTIKALKELGLQVPDDISVVCFDEVEPVVYFDPFFTVASQPAQEFGKIGVQFLIERLSGGYQEDERKVVLSPDILIRKSTRSL</sequence>
<accession>A0A7C8KXC8</accession>
<protein>
    <recommendedName>
        <fullName evidence="1">Catabolite control protein A</fullName>
    </recommendedName>
</protein>
<keyword evidence="4" id="KW-0238">DNA-binding</keyword>
<evidence type="ECO:0000256" key="2">
    <source>
        <dbReference type="ARBA" id="ARBA00022491"/>
    </source>
</evidence>
<dbReference type="PANTHER" id="PTHR30146:SF148">
    <property type="entry name" value="HTH-TYPE TRANSCRIPTIONAL REPRESSOR PURR-RELATED"/>
    <property type="match status" value="1"/>
</dbReference>
<dbReference type="RefSeq" id="WP_153404850.1">
    <property type="nucleotide sequence ID" value="NZ_ML762434.1"/>
</dbReference>
<keyword evidence="2" id="KW-0678">Repressor</keyword>
<organism evidence="7 8">
    <name type="scientific">Gracilibacillus oryzae</name>
    <dbReference type="NCBI Taxonomy" id="1672701"/>
    <lineage>
        <taxon>Bacteria</taxon>
        <taxon>Bacillati</taxon>
        <taxon>Bacillota</taxon>
        <taxon>Bacilli</taxon>
        <taxon>Bacillales</taxon>
        <taxon>Bacillaceae</taxon>
        <taxon>Gracilibacillus</taxon>
    </lineage>
</organism>
<dbReference type="AlphaFoldDB" id="A0A7C8KXC8"/>
<keyword evidence="8" id="KW-1185">Reference proteome</keyword>
<feature type="domain" description="HTH lacI-type" evidence="6">
    <location>
        <begin position="2"/>
        <end position="56"/>
    </location>
</feature>
<dbReference type="FunFam" id="1.10.260.40:FF:000002">
    <property type="entry name" value="HTH-type transcriptional repressor PurR"/>
    <property type="match status" value="1"/>
</dbReference>
<comment type="caution">
    <text evidence="7">The sequence shown here is derived from an EMBL/GenBank/DDBJ whole genome shotgun (WGS) entry which is preliminary data.</text>
</comment>
<dbReference type="CDD" id="cd01392">
    <property type="entry name" value="HTH_LacI"/>
    <property type="match status" value="1"/>
</dbReference>
<dbReference type="Proteomes" id="UP000480246">
    <property type="component" value="Unassembled WGS sequence"/>
</dbReference>
<evidence type="ECO:0000256" key="4">
    <source>
        <dbReference type="ARBA" id="ARBA00023125"/>
    </source>
</evidence>
<reference evidence="7 8" key="1">
    <citation type="submission" date="2019-10" db="EMBL/GenBank/DDBJ databases">
        <title>Gracilibacillus sp. nov. isolated from rice seeds.</title>
        <authorList>
            <person name="He S."/>
        </authorList>
    </citation>
    <scope>NUCLEOTIDE SEQUENCE [LARGE SCALE GENOMIC DNA]</scope>
    <source>
        <strain evidence="7 8">TD8</strain>
    </source>
</reference>
<evidence type="ECO:0000313" key="7">
    <source>
        <dbReference type="EMBL" id="KAB8130499.1"/>
    </source>
</evidence>
<dbReference type="EMBL" id="WEID01000070">
    <property type="protein sequence ID" value="KAB8130499.1"/>
    <property type="molecule type" value="Genomic_DNA"/>
</dbReference>
<dbReference type="PRINTS" id="PR00036">
    <property type="entry name" value="HTHLACI"/>
</dbReference>
<dbReference type="SMART" id="SM00354">
    <property type="entry name" value="HTH_LACI"/>
    <property type="match status" value="1"/>
</dbReference>
<evidence type="ECO:0000256" key="1">
    <source>
        <dbReference type="ARBA" id="ARBA00019435"/>
    </source>
</evidence>
<keyword evidence="3" id="KW-0805">Transcription regulation</keyword>
<proteinExistence type="predicted"/>
<evidence type="ECO:0000256" key="3">
    <source>
        <dbReference type="ARBA" id="ARBA00023015"/>
    </source>
</evidence>
<dbReference type="Gene3D" id="3.40.50.2300">
    <property type="match status" value="2"/>
</dbReference>
<dbReference type="GO" id="GO:0003700">
    <property type="term" value="F:DNA-binding transcription factor activity"/>
    <property type="evidence" value="ECO:0007669"/>
    <property type="project" value="TreeGrafter"/>
</dbReference>
<dbReference type="PANTHER" id="PTHR30146">
    <property type="entry name" value="LACI-RELATED TRANSCRIPTIONAL REPRESSOR"/>
    <property type="match status" value="1"/>
</dbReference>
<dbReference type="PROSITE" id="PS00356">
    <property type="entry name" value="HTH_LACI_1"/>
    <property type="match status" value="1"/>
</dbReference>
<evidence type="ECO:0000259" key="6">
    <source>
        <dbReference type="PROSITE" id="PS50932"/>
    </source>
</evidence>
<dbReference type="SUPFAM" id="SSF53822">
    <property type="entry name" value="Periplasmic binding protein-like I"/>
    <property type="match status" value="1"/>
</dbReference>
<dbReference type="SUPFAM" id="SSF47413">
    <property type="entry name" value="lambda repressor-like DNA-binding domains"/>
    <property type="match status" value="1"/>
</dbReference>
<dbReference type="Pfam" id="PF00532">
    <property type="entry name" value="Peripla_BP_1"/>
    <property type="match status" value="1"/>
</dbReference>
<dbReference type="GO" id="GO:0000976">
    <property type="term" value="F:transcription cis-regulatory region binding"/>
    <property type="evidence" value="ECO:0007669"/>
    <property type="project" value="TreeGrafter"/>
</dbReference>
<keyword evidence="5" id="KW-0804">Transcription</keyword>
<dbReference type="InterPro" id="IPR001761">
    <property type="entry name" value="Peripla_BP/Lac1_sug-bd_dom"/>
</dbReference>
<name>A0A7C8KXC8_9BACI</name>
<dbReference type="OrthoDB" id="1639518at2"/>